<dbReference type="AlphaFoldDB" id="A0A3Q2NYA1"/>
<dbReference type="Pfam" id="PF17733">
    <property type="entry name" value="KPWE_dom"/>
    <property type="match status" value="1"/>
</dbReference>
<name>A0A3Q2NYA1_FUNHE</name>
<evidence type="ECO:0000313" key="4">
    <source>
        <dbReference type="Proteomes" id="UP000265000"/>
    </source>
</evidence>
<organism evidence="3 4">
    <name type="scientific">Fundulus heteroclitus</name>
    <name type="common">Killifish</name>
    <name type="synonym">Mummichog</name>
    <dbReference type="NCBI Taxonomy" id="8078"/>
    <lineage>
        <taxon>Eukaryota</taxon>
        <taxon>Metazoa</taxon>
        <taxon>Chordata</taxon>
        <taxon>Craniata</taxon>
        <taxon>Vertebrata</taxon>
        <taxon>Euteleostomi</taxon>
        <taxon>Actinopterygii</taxon>
        <taxon>Neopterygii</taxon>
        <taxon>Teleostei</taxon>
        <taxon>Neoteleostei</taxon>
        <taxon>Acanthomorphata</taxon>
        <taxon>Ovalentaria</taxon>
        <taxon>Atherinomorphae</taxon>
        <taxon>Cyprinodontiformes</taxon>
        <taxon>Fundulidae</taxon>
        <taxon>Fundulus</taxon>
    </lineage>
</organism>
<dbReference type="STRING" id="8078.ENSFHEP00000004235"/>
<feature type="region of interest" description="Disordered" evidence="1">
    <location>
        <begin position="37"/>
        <end position="63"/>
    </location>
</feature>
<dbReference type="InterPro" id="IPR040554">
    <property type="entry name" value="KPWE_PEX14_dom"/>
</dbReference>
<dbReference type="InterPro" id="IPR039995">
    <property type="entry name" value="PEX39"/>
</dbReference>
<evidence type="ECO:0000313" key="3">
    <source>
        <dbReference type="Ensembl" id="ENSFHEP00000004235.1"/>
    </source>
</evidence>
<evidence type="ECO:0000259" key="2">
    <source>
        <dbReference type="Pfam" id="PF17733"/>
    </source>
</evidence>
<protein>
    <recommendedName>
        <fullName evidence="2">Peroxisomal membrane protein PEX14-like KPWE domain-containing protein</fullName>
    </recommendedName>
</protein>
<dbReference type="PANTHER" id="PTHR40657:SF1">
    <property type="entry name" value="RIKEN CDNA 2310039H08 GENE"/>
    <property type="match status" value="1"/>
</dbReference>
<dbReference type="Proteomes" id="UP000265000">
    <property type="component" value="Unplaced"/>
</dbReference>
<dbReference type="Ensembl" id="ENSFHET00000009190.1">
    <property type="protein sequence ID" value="ENSFHEP00000004235.1"/>
    <property type="gene ID" value="ENSFHEG00000005160.1"/>
</dbReference>
<proteinExistence type="predicted"/>
<reference evidence="3" key="1">
    <citation type="submission" date="2025-08" db="UniProtKB">
        <authorList>
            <consortium name="Ensembl"/>
        </authorList>
    </citation>
    <scope>IDENTIFICATION</scope>
</reference>
<feature type="domain" description="Peroxisomal membrane protein PEX14-like KPWE" evidence="2">
    <location>
        <begin position="23"/>
        <end position="67"/>
    </location>
</feature>
<dbReference type="PANTHER" id="PTHR40657">
    <property type="entry name" value="HYPOTHETICAL PROTEIN LOC681367"/>
    <property type="match status" value="1"/>
</dbReference>
<sequence length="96" mass="10472">GALPHPPYCSMMETPAGAEVNRLSFAEVMQLVQEGKEVPGVTKPDVQPSNQSPTPSRMQRVQKPWETASSFLTHSGTQVHTPLLKCPVSLWFTTGP</sequence>
<dbReference type="GeneTree" id="ENSGT00940000174755"/>
<reference evidence="3" key="2">
    <citation type="submission" date="2025-09" db="UniProtKB">
        <authorList>
            <consortium name="Ensembl"/>
        </authorList>
    </citation>
    <scope>IDENTIFICATION</scope>
</reference>
<keyword evidence="4" id="KW-1185">Reference proteome</keyword>
<feature type="compositionally biased region" description="Polar residues" evidence="1">
    <location>
        <begin position="47"/>
        <end position="59"/>
    </location>
</feature>
<evidence type="ECO:0000256" key="1">
    <source>
        <dbReference type="SAM" id="MobiDB-lite"/>
    </source>
</evidence>
<accession>A0A3Q2NYA1</accession>